<proteinExistence type="predicted"/>
<dbReference type="Proteomes" id="UP001497453">
    <property type="component" value="Chromosome 9"/>
</dbReference>
<sequence>MRTRGTGMLISQNLGLHDMRGYLRRLLRESIHSLVTSNIRVDWSSRSSAIWIMRSRQLQAWRRSIDVLIPLECADLEEGCHGQSYDLTYDSLKALLATSKKTVYLEDVKKVNAHSFPISSLSSGMECLEVPHYDIRRLISRPCVPLHLEADLFAKHATTLAGDIKNVNEPSKYPHQLFVLTLPRINPSQSSRPFLFLT</sequence>
<keyword evidence="2" id="KW-1185">Reference proteome</keyword>
<evidence type="ECO:0000313" key="1">
    <source>
        <dbReference type="EMBL" id="CAL1716234.1"/>
    </source>
</evidence>
<accession>A0ABP1EAK5</accession>
<name>A0ABP1EAK5_9APHY</name>
<evidence type="ECO:0000313" key="2">
    <source>
        <dbReference type="Proteomes" id="UP001497453"/>
    </source>
</evidence>
<dbReference type="EMBL" id="OZ037952">
    <property type="protein sequence ID" value="CAL1716234.1"/>
    <property type="molecule type" value="Genomic_DNA"/>
</dbReference>
<reference evidence="2" key="1">
    <citation type="submission" date="2024-04" db="EMBL/GenBank/DDBJ databases">
        <authorList>
            <person name="Shaw F."/>
            <person name="Minotto A."/>
        </authorList>
    </citation>
    <scope>NUCLEOTIDE SEQUENCE [LARGE SCALE GENOMIC DNA]</scope>
</reference>
<gene>
    <name evidence="1" type="ORF">GFSPODELE1_LOCUS10658</name>
</gene>
<organism evidence="1 2">
    <name type="scientific">Somion occarium</name>
    <dbReference type="NCBI Taxonomy" id="3059160"/>
    <lineage>
        <taxon>Eukaryota</taxon>
        <taxon>Fungi</taxon>
        <taxon>Dikarya</taxon>
        <taxon>Basidiomycota</taxon>
        <taxon>Agaricomycotina</taxon>
        <taxon>Agaricomycetes</taxon>
        <taxon>Polyporales</taxon>
        <taxon>Cerrenaceae</taxon>
        <taxon>Somion</taxon>
    </lineage>
</organism>
<protein>
    <submittedName>
        <fullName evidence="1">Uncharacterized protein</fullName>
    </submittedName>
</protein>